<accession>A0AAD1U899</accession>
<proteinExistence type="predicted"/>
<feature type="region of interest" description="Disordered" evidence="1">
    <location>
        <begin position="284"/>
        <end position="303"/>
    </location>
</feature>
<sequence>MKVLIIFILRNKACTFKCEETTNTPLIRSFIQAENEESFQISNSQRRKGISKTKRKKQNNSIAVRNSHNISFEDENLRNSFNGKVRVRTGANQWKSIESSPRTKVLQSKRKQVINQKIMKKILDFKAMRVQQEQEQLQQQRLLEKAERKKYRTEVEKRMKRNQKLKKQLQEWEKQKEEKEKRVLETLKKQEERKQAQTKRAQELRASQLEKLQEYRVRKDQKSQSQISPKKYEKERFLQEIYLKQLRLKQELKKLRKSQKAGIPRYDLNTSELIRPVKVNSSRDDIIKEEPENSTHKSKSPRGLNKYLRKYGQNHIEAVSHLNTTVSALGIYNNPLPVLKRFYS</sequence>
<feature type="region of interest" description="Disordered" evidence="1">
    <location>
        <begin position="153"/>
        <end position="172"/>
    </location>
</feature>
<feature type="compositionally biased region" description="Basic residues" evidence="1">
    <location>
        <begin position="158"/>
        <end position="167"/>
    </location>
</feature>
<keyword evidence="3" id="KW-1185">Reference proteome</keyword>
<dbReference type="AlphaFoldDB" id="A0AAD1U899"/>
<dbReference type="Proteomes" id="UP001295684">
    <property type="component" value="Unassembled WGS sequence"/>
</dbReference>
<feature type="compositionally biased region" description="Basic and acidic residues" evidence="1">
    <location>
        <begin position="284"/>
        <end position="295"/>
    </location>
</feature>
<name>A0AAD1U899_EUPCR</name>
<comment type="caution">
    <text evidence="2">The sequence shown here is derived from an EMBL/GenBank/DDBJ whole genome shotgun (WGS) entry which is preliminary data.</text>
</comment>
<dbReference type="EMBL" id="CAMPGE010005329">
    <property type="protein sequence ID" value="CAI2364180.1"/>
    <property type="molecule type" value="Genomic_DNA"/>
</dbReference>
<organism evidence="2 3">
    <name type="scientific">Euplotes crassus</name>
    <dbReference type="NCBI Taxonomy" id="5936"/>
    <lineage>
        <taxon>Eukaryota</taxon>
        <taxon>Sar</taxon>
        <taxon>Alveolata</taxon>
        <taxon>Ciliophora</taxon>
        <taxon>Intramacronucleata</taxon>
        <taxon>Spirotrichea</taxon>
        <taxon>Hypotrichia</taxon>
        <taxon>Euplotida</taxon>
        <taxon>Euplotidae</taxon>
        <taxon>Moneuplotes</taxon>
    </lineage>
</organism>
<reference evidence="2" key="1">
    <citation type="submission" date="2023-07" db="EMBL/GenBank/DDBJ databases">
        <authorList>
            <consortium name="AG Swart"/>
            <person name="Singh M."/>
            <person name="Singh A."/>
            <person name="Seah K."/>
            <person name="Emmerich C."/>
        </authorList>
    </citation>
    <scope>NUCLEOTIDE SEQUENCE</scope>
    <source>
        <strain evidence="2">DP1</strain>
    </source>
</reference>
<evidence type="ECO:0000256" key="1">
    <source>
        <dbReference type="SAM" id="MobiDB-lite"/>
    </source>
</evidence>
<evidence type="ECO:0000313" key="3">
    <source>
        <dbReference type="Proteomes" id="UP001295684"/>
    </source>
</evidence>
<evidence type="ECO:0000313" key="2">
    <source>
        <dbReference type="EMBL" id="CAI2364180.1"/>
    </source>
</evidence>
<gene>
    <name evidence="2" type="ORF">ECRASSUSDP1_LOCUS5523</name>
</gene>
<protein>
    <submittedName>
        <fullName evidence="2">Uncharacterized protein</fullName>
    </submittedName>
</protein>